<reference evidence="3 4" key="1">
    <citation type="submission" date="2019-03" db="EMBL/GenBank/DDBJ databases">
        <title>Genomic Encyclopedia of Type Strains, Phase IV (KMG-IV): sequencing the most valuable type-strain genomes for metagenomic binning, comparative biology and taxonomic classification.</title>
        <authorList>
            <person name="Goeker M."/>
        </authorList>
    </citation>
    <scope>NUCLEOTIDE SEQUENCE [LARGE SCALE GENOMIC DNA]</scope>
    <source>
        <strain evidence="3 4">DSM 44496</strain>
    </source>
</reference>
<evidence type="ECO:0000259" key="2">
    <source>
        <dbReference type="Pfam" id="PF13360"/>
    </source>
</evidence>
<feature type="transmembrane region" description="Helical" evidence="1">
    <location>
        <begin position="12"/>
        <end position="37"/>
    </location>
</feature>
<keyword evidence="1" id="KW-0472">Membrane</keyword>
<gene>
    <name evidence="3" type="ORF">DFR75_1011039</name>
</gene>
<protein>
    <submittedName>
        <fullName evidence="3">Putative pyrroloquinoline-quinone binding quinoprotein</fullName>
    </submittedName>
</protein>
<dbReference type="Proteomes" id="UP000295087">
    <property type="component" value="Unassembled WGS sequence"/>
</dbReference>
<dbReference type="InterPro" id="IPR002372">
    <property type="entry name" value="PQQ_rpt_dom"/>
</dbReference>
<dbReference type="SUPFAM" id="SSF50998">
    <property type="entry name" value="Quinoprotein alcohol dehydrogenase-like"/>
    <property type="match status" value="1"/>
</dbReference>
<organism evidence="3 4">
    <name type="scientific">Nocardia ignorata</name>
    <dbReference type="NCBI Taxonomy" id="145285"/>
    <lineage>
        <taxon>Bacteria</taxon>
        <taxon>Bacillati</taxon>
        <taxon>Actinomycetota</taxon>
        <taxon>Actinomycetes</taxon>
        <taxon>Mycobacteriales</taxon>
        <taxon>Nocardiaceae</taxon>
        <taxon>Nocardia</taxon>
    </lineage>
</organism>
<name>A0A4R6PTH0_NOCIG</name>
<dbReference type="EMBL" id="SNXK01000001">
    <property type="protein sequence ID" value="TDP41934.1"/>
    <property type="molecule type" value="Genomic_DNA"/>
</dbReference>
<feature type="transmembrane region" description="Helical" evidence="1">
    <location>
        <begin position="92"/>
        <end position="116"/>
    </location>
</feature>
<sequence length="586" mass="62720">MSGDKTTERARVLRSIPILAGLVGAVLLAGGVVLALYSQFVAAPIPVPFNGPYAEASDFPFRLVRGTLIFASAAALVGGVVLVLGRRGDERAVSVGAGGVLAILFVLGFGLLFAVTADVPSTYRRLTGDYIVTPRVPSAIAALVLVVLGAVLMFVFVAKPTGQVPRRSALAMAVVVGVVPVLGAAGVTASVGNDSVSIDHVTAAARPEAPAPAALGSEKYRLQLPVDPDFTNRIVVTRTGFVVSTPEGLSQYDGATGAERWHFRRGDARSDKVRNRHAETTYLRAEDVVLTNWRNIGWIAFDANTGEKLWTGEDFARDSRSVADGHMLVTVSERGQVTRYDARSGREMWTIPGESGQCTTSHRRVVAAMTAIYRAASCGEGEAATVVVTAFDPKSGELRDQRSFPTPRLEPIYGVSIRVFDSGFVWVQGQRAEVNTDILLPPDQPLAAALVDSNRTNSKVHATDRTAALVSAHDPDWQPMPGRGWPERWEVLSAAGAVSTELEMSTLTSSEQMVDAATLLADQAVTLAWDDGFALRTWDRSTGRESRVVPVTIEQSRSLRFATTSGSLVLIVTDHQDRDIEIIGFG</sequence>
<dbReference type="InterPro" id="IPR011047">
    <property type="entry name" value="Quinoprotein_ADH-like_sf"/>
</dbReference>
<proteinExistence type="predicted"/>
<keyword evidence="4" id="KW-1185">Reference proteome</keyword>
<feature type="transmembrane region" description="Helical" evidence="1">
    <location>
        <begin position="63"/>
        <end position="85"/>
    </location>
</feature>
<feature type="transmembrane region" description="Helical" evidence="1">
    <location>
        <begin position="169"/>
        <end position="191"/>
    </location>
</feature>
<feature type="transmembrane region" description="Helical" evidence="1">
    <location>
        <begin position="136"/>
        <end position="157"/>
    </location>
</feature>
<accession>A0A4R6PTH0</accession>
<dbReference type="Gene3D" id="2.130.10.10">
    <property type="entry name" value="YVTN repeat-like/Quinoprotein amine dehydrogenase"/>
    <property type="match status" value="1"/>
</dbReference>
<dbReference type="RefSeq" id="WP_133733805.1">
    <property type="nucleotide sequence ID" value="NZ_SNXK01000001.1"/>
</dbReference>
<evidence type="ECO:0000256" key="1">
    <source>
        <dbReference type="SAM" id="Phobius"/>
    </source>
</evidence>
<dbReference type="InterPro" id="IPR015943">
    <property type="entry name" value="WD40/YVTN_repeat-like_dom_sf"/>
</dbReference>
<evidence type="ECO:0000313" key="3">
    <source>
        <dbReference type="EMBL" id="TDP41934.1"/>
    </source>
</evidence>
<evidence type="ECO:0000313" key="4">
    <source>
        <dbReference type="Proteomes" id="UP000295087"/>
    </source>
</evidence>
<keyword evidence="1" id="KW-1133">Transmembrane helix</keyword>
<keyword evidence="1" id="KW-0812">Transmembrane</keyword>
<dbReference type="Pfam" id="PF13360">
    <property type="entry name" value="PQQ_2"/>
    <property type="match status" value="1"/>
</dbReference>
<dbReference type="AlphaFoldDB" id="A0A4R6PTH0"/>
<feature type="domain" description="Pyrrolo-quinoline quinone repeat" evidence="2">
    <location>
        <begin position="251"/>
        <end position="408"/>
    </location>
</feature>
<comment type="caution">
    <text evidence="3">The sequence shown here is derived from an EMBL/GenBank/DDBJ whole genome shotgun (WGS) entry which is preliminary data.</text>
</comment>